<proteinExistence type="predicted"/>
<name>A0ABX1TF12_9GAMM</name>
<keyword evidence="2" id="KW-1185">Reference proteome</keyword>
<evidence type="ECO:0000313" key="1">
    <source>
        <dbReference type="EMBL" id="NMQ17953.1"/>
    </source>
</evidence>
<dbReference type="EMBL" id="SPMZ01000004">
    <property type="protein sequence ID" value="NMQ17953.1"/>
    <property type="molecule type" value="Genomic_DNA"/>
</dbReference>
<dbReference type="RefSeq" id="WP_169247209.1">
    <property type="nucleotide sequence ID" value="NZ_SPMZ01000004.1"/>
</dbReference>
<organism evidence="1 2">
    <name type="scientific">Candidatus Competibacter phosphatis</name>
    <dbReference type="NCBI Taxonomy" id="221280"/>
    <lineage>
        <taxon>Bacteria</taxon>
        <taxon>Pseudomonadati</taxon>
        <taxon>Pseudomonadota</taxon>
        <taxon>Gammaproteobacteria</taxon>
        <taxon>Candidatus Competibacteraceae</taxon>
        <taxon>Candidatus Competibacter</taxon>
    </lineage>
</organism>
<comment type="caution">
    <text evidence="1">The sequence shown here is derived from an EMBL/GenBank/DDBJ whole genome shotgun (WGS) entry which is preliminary data.</text>
</comment>
<protein>
    <submittedName>
        <fullName evidence="1">Uncharacterized protein</fullName>
    </submittedName>
</protein>
<gene>
    <name evidence="1" type="ORF">E4P82_01290</name>
</gene>
<reference evidence="1 2" key="1">
    <citation type="submission" date="2019-03" db="EMBL/GenBank/DDBJ databases">
        <title>Metabolic reconstructions from genomes of highly enriched 'Candidatus Accumulibacter' and 'Candidatus Competibacter' bioreactor populations.</title>
        <authorList>
            <person name="Annavajhala M.K."/>
            <person name="Welles L."/>
            <person name="Abbas B."/>
            <person name="Sorokin D."/>
            <person name="Park H."/>
            <person name="Van Loosdrecht M."/>
            <person name="Chandran K."/>
        </authorList>
    </citation>
    <scope>NUCLEOTIDE SEQUENCE [LARGE SCALE GENOMIC DNA]</scope>
    <source>
        <strain evidence="1 2">SBR_G</strain>
    </source>
</reference>
<sequence length="95" mass="10556">MLITATPDNPHKHIALVEGITALGTDRVTWTIVEWGEGGNVDKHIKAPTTVKLEQGKNKKFGLGFSHKGNFRYLFANPNTPWEPAKWGRCGCLEI</sequence>
<dbReference type="Proteomes" id="UP000760480">
    <property type="component" value="Unassembled WGS sequence"/>
</dbReference>
<accession>A0ABX1TF12</accession>
<evidence type="ECO:0000313" key="2">
    <source>
        <dbReference type="Proteomes" id="UP000760480"/>
    </source>
</evidence>